<dbReference type="EC" id="6.1.1.1" evidence="8"/>
<dbReference type="GO" id="GO:0005829">
    <property type="term" value="C:cytosol"/>
    <property type="evidence" value="ECO:0007669"/>
    <property type="project" value="TreeGrafter"/>
</dbReference>
<comment type="catalytic activity">
    <reaction evidence="7 8">
        <text>tRNA(Tyr) + L-tyrosine + ATP = L-tyrosyl-tRNA(Tyr) + AMP + diphosphate + H(+)</text>
        <dbReference type="Rhea" id="RHEA:10220"/>
        <dbReference type="Rhea" id="RHEA-COMP:9706"/>
        <dbReference type="Rhea" id="RHEA-COMP:9707"/>
        <dbReference type="ChEBI" id="CHEBI:15378"/>
        <dbReference type="ChEBI" id="CHEBI:30616"/>
        <dbReference type="ChEBI" id="CHEBI:33019"/>
        <dbReference type="ChEBI" id="CHEBI:58315"/>
        <dbReference type="ChEBI" id="CHEBI:78442"/>
        <dbReference type="ChEBI" id="CHEBI:78536"/>
        <dbReference type="ChEBI" id="CHEBI:456215"/>
        <dbReference type="EC" id="6.1.1.1"/>
    </reaction>
</comment>
<protein>
    <recommendedName>
        <fullName evidence="8">Tyrosine--tRNA ligase</fullName>
        <ecNumber evidence="8">6.1.1.1</ecNumber>
    </recommendedName>
    <alternativeName>
        <fullName evidence="8">Tyrosyl-tRNA synthetase</fullName>
    </alternativeName>
</protein>
<dbReference type="Pfam" id="PF00579">
    <property type="entry name" value="tRNA-synt_1b"/>
    <property type="match status" value="1"/>
</dbReference>
<comment type="similarity">
    <text evidence="1 8">Belongs to the class-I aminoacyl-tRNA synthetase family.</text>
</comment>
<dbReference type="STRING" id="1116229.S3CLQ2"/>
<dbReference type="Proteomes" id="UP000016922">
    <property type="component" value="Unassembled WGS sequence"/>
</dbReference>
<dbReference type="OMA" id="TKIHYQL"/>
<dbReference type="GO" id="GO:0003723">
    <property type="term" value="F:RNA binding"/>
    <property type="evidence" value="ECO:0007669"/>
    <property type="project" value="InterPro"/>
</dbReference>
<dbReference type="FunFam" id="1.10.240.10:FF:000001">
    <property type="entry name" value="Tyrosine--tRNA ligase"/>
    <property type="match status" value="1"/>
</dbReference>
<feature type="domain" description="Tyrosyl-tRNA synthetase C-terminal" evidence="10">
    <location>
        <begin position="446"/>
        <end position="563"/>
    </location>
</feature>
<keyword evidence="11" id="KW-0808">Transferase</keyword>
<dbReference type="GO" id="GO:0005524">
    <property type="term" value="F:ATP binding"/>
    <property type="evidence" value="ECO:0007669"/>
    <property type="project" value="UniProtKB-KW"/>
</dbReference>
<dbReference type="InterPro" id="IPR032005">
    <property type="entry name" value="TyrRSs_C"/>
</dbReference>
<sequence>MAPLLFRTSTTRELYICARCSLRSSTTPSRITRRWIGDKYLAKIAEAEREWERKANDIKAGKQKSMLTILEERGLVNTIAGNRDEVDRRMTENRLGAYVGIDPTASSPHIGHLLPFMALAWMFIHGYHAVTLLGGATGKIGDPTDRLTSRDKVHSSVRQANLVGMHYQLKKLWVNIENYGRRHGYFEGKPWAHHRELENNNQWWNRLPMLEVLSILGPGMRLGPMLARDTVKNKMSKGDGMSFAEFTYPIMQAWDWWHMYHRKGIHMQIGGSDQFGNITAGIDAVKYISKNHPEPDVLEKIEGMGDPFGFTVPLLTTGGKKFGKSEGNAIWLDAEQTSTFDLYGFMLRTPDDVVGNYLKMFTFLPIKDIDAVVQEHLLDPSARKAQHMLARELVELVHGPHEAKAVEEQHRLLFQKKSANVLDDASEHASSPQISANPHPDPNYITLNNRPKINVQLPASVLETLSIARIVFAAGLAASATEAHQLVQNHGIQIGGMAGKAKSSEPGFVIWTKVAAWKNEETAKYLIGGDLLMLKRGKHNVRVIQVVPDEEYTSSGRTYPGQKIRSGPLSNMELRNKKVMDNLRGPKGQENLDED</sequence>
<dbReference type="eggNOG" id="KOG2623">
    <property type="taxonomic scope" value="Eukaryota"/>
</dbReference>
<dbReference type="GO" id="GO:0004831">
    <property type="term" value="F:tyrosine-tRNA ligase activity"/>
    <property type="evidence" value="ECO:0007669"/>
    <property type="project" value="UniProtKB-EC"/>
</dbReference>
<dbReference type="InterPro" id="IPR002305">
    <property type="entry name" value="aa-tRNA-synth_Ic"/>
</dbReference>
<dbReference type="GO" id="GO:0005739">
    <property type="term" value="C:mitochondrion"/>
    <property type="evidence" value="ECO:0007669"/>
    <property type="project" value="TreeGrafter"/>
</dbReference>
<keyword evidence="6 8" id="KW-0030">Aminoacyl-tRNA synthetase</keyword>
<evidence type="ECO:0000256" key="2">
    <source>
        <dbReference type="ARBA" id="ARBA00022598"/>
    </source>
</evidence>
<dbReference type="KEGG" id="glz:GLAREA_04208"/>
<accession>S3CLQ2</accession>
<keyword evidence="5 8" id="KW-0648">Protein biosynthesis</keyword>
<dbReference type="Gene3D" id="3.40.50.620">
    <property type="entry name" value="HUPs"/>
    <property type="match status" value="1"/>
</dbReference>
<evidence type="ECO:0000256" key="7">
    <source>
        <dbReference type="ARBA" id="ARBA00048248"/>
    </source>
</evidence>
<dbReference type="FunFam" id="3.40.50.620:FF:000227">
    <property type="entry name" value="Tyrosine--tRNA ligase"/>
    <property type="match status" value="1"/>
</dbReference>
<name>S3CLQ2_GLAL2</name>
<dbReference type="InterPro" id="IPR002307">
    <property type="entry name" value="Tyr-tRNA-ligase"/>
</dbReference>
<evidence type="ECO:0000256" key="9">
    <source>
        <dbReference type="SAM" id="MobiDB-lite"/>
    </source>
</evidence>
<gene>
    <name evidence="11" type="ORF">GLAREA_04208</name>
</gene>
<dbReference type="HOGENOM" id="CLU_024003_4_0_1"/>
<dbReference type="Gene3D" id="3.10.290.10">
    <property type="entry name" value="RNA-binding S4 domain"/>
    <property type="match status" value="1"/>
</dbReference>
<dbReference type="GeneID" id="19463263"/>
<evidence type="ECO:0000256" key="5">
    <source>
        <dbReference type="ARBA" id="ARBA00022917"/>
    </source>
</evidence>
<reference evidence="11 12" key="1">
    <citation type="journal article" date="2013" name="BMC Genomics">
        <title>Genomics-driven discovery of the pneumocandin biosynthetic gene cluster in the fungus Glarea lozoyensis.</title>
        <authorList>
            <person name="Chen L."/>
            <person name="Yue Q."/>
            <person name="Zhang X."/>
            <person name="Xiang M."/>
            <person name="Wang C."/>
            <person name="Li S."/>
            <person name="Che Y."/>
            <person name="Ortiz-Lopez F.J."/>
            <person name="Bills G.F."/>
            <person name="Liu X."/>
            <person name="An Z."/>
        </authorList>
    </citation>
    <scope>NUCLEOTIDE SEQUENCE [LARGE SCALE GENOMIC DNA]</scope>
    <source>
        <strain evidence="12">ATCC 20868 / MF5171</strain>
    </source>
</reference>
<keyword evidence="12" id="KW-1185">Reference proteome</keyword>
<dbReference type="InterPro" id="IPR036986">
    <property type="entry name" value="S4_RNA-bd_sf"/>
</dbReference>
<evidence type="ECO:0000256" key="6">
    <source>
        <dbReference type="ARBA" id="ARBA00023146"/>
    </source>
</evidence>
<proteinExistence type="inferred from homology"/>
<dbReference type="InterPro" id="IPR024088">
    <property type="entry name" value="Tyr-tRNA-ligase_bac-type"/>
</dbReference>
<dbReference type="OrthoDB" id="337870at2759"/>
<evidence type="ECO:0000259" key="10">
    <source>
        <dbReference type="Pfam" id="PF16714"/>
    </source>
</evidence>
<feature type="region of interest" description="Disordered" evidence="9">
    <location>
        <begin position="553"/>
        <end position="595"/>
    </location>
</feature>
<dbReference type="AlphaFoldDB" id="S3CLQ2"/>
<dbReference type="CDD" id="cd00805">
    <property type="entry name" value="TyrRS_core"/>
    <property type="match status" value="1"/>
</dbReference>
<dbReference type="GO" id="GO:0016740">
    <property type="term" value="F:transferase activity"/>
    <property type="evidence" value="ECO:0007669"/>
    <property type="project" value="UniProtKB-KW"/>
</dbReference>
<dbReference type="NCBIfam" id="TIGR00234">
    <property type="entry name" value="tyrS"/>
    <property type="match status" value="1"/>
</dbReference>
<dbReference type="PANTHER" id="PTHR11766">
    <property type="entry name" value="TYROSYL-TRNA SYNTHETASE"/>
    <property type="match status" value="1"/>
</dbReference>
<evidence type="ECO:0000256" key="1">
    <source>
        <dbReference type="ARBA" id="ARBA00005594"/>
    </source>
</evidence>
<evidence type="ECO:0000313" key="11">
    <source>
        <dbReference type="EMBL" id="EPE27417.1"/>
    </source>
</evidence>
<dbReference type="PANTHER" id="PTHR11766:SF0">
    <property type="entry name" value="TYROSINE--TRNA LIGASE, MITOCHONDRIAL"/>
    <property type="match status" value="1"/>
</dbReference>
<dbReference type="InterPro" id="IPR014729">
    <property type="entry name" value="Rossmann-like_a/b/a_fold"/>
</dbReference>
<keyword evidence="3 8" id="KW-0547">Nucleotide-binding</keyword>
<dbReference type="SUPFAM" id="SSF52374">
    <property type="entry name" value="Nucleotidylyl transferase"/>
    <property type="match status" value="1"/>
</dbReference>
<evidence type="ECO:0000256" key="3">
    <source>
        <dbReference type="ARBA" id="ARBA00022741"/>
    </source>
</evidence>
<dbReference type="EMBL" id="KE145369">
    <property type="protein sequence ID" value="EPE27417.1"/>
    <property type="molecule type" value="Genomic_DNA"/>
</dbReference>
<keyword evidence="2 8" id="KW-0436">Ligase</keyword>
<dbReference type="Pfam" id="PF16714">
    <property type="entry name" value="TyrRSs_C"/>
    <property type="match status" value="1"/>
</dbReference>
<dbReference type="RefSeq" id="XP_008084776.1">
    <property type="nucleotide sequence ID" value="XM_008086585.1"/>
</dbReference>
<evidence type="ECO:0000256" key="8">
    <source>
        <dbReference type="RuleBase" id="RU361234"/>
    </source>
</evidence>
<dbReference type="GO" id="GO:0006437">
    <property type="term" value="P:tyrosyl-tRNA aminoacylation"/>
    <property type="evidence" value="ECO:0007669"/>
    <property type="project" value="InterPro"/>
</dbReference>
<dbReference type="Gene3D" id="1.10.240.10">
    <property type="entry name" value="Tyrosyl-Transfer RNA Synthetase"/>
    <property type="match status" value="1"/>
</dbReference>
<dbReference type="PRINTS" id="PR01040">
    <property type="entry name" value="TRNASYNTHTYR"/>
</dbReference>
<organism evidence="11 12">
    <name type="scientific">Glarea lozoyensis (strain ATCC 20868 / MF5171)</name>
    <dbReference type="NCBI Taxonomy" id="1116229"/>
    <lineage>
        <taxon>Eukaryota</taxon>
        <taxon>Fungi</taxon>
        <taxon>Dikarya</taxon>
        <taxon>Ascomycota</taxon>
        <taxon>Pezizomycotina</taxon>
        <taxon>Leotiomycetes</taxon>
        <taxon>Helotiales</taxon>
        <taxon>Helotiaceae</taxon>
        <taxon>Glarea</taxon>
    </lineage>
</organism>
<keyword evidence="4 8" id="KW-0067">ATP-binding</keyword>
<evidence type="ECO:0000313" key="12">
    <source>
        <dbReference type="Proteomes" id="UP000016922"/>
    </source>
</evidence>
<evidence type="ECO:0000256" key="4">
    <source>
        <dbReference type="ARBA" id="ARBA00022840"/>
    </source>
</evidence>